<protein>
    <submittedName>
        <fullName evidence="1">Uncharacterized protein</fullName>
    </submittedName>
</protein>
<organism evidence="1 2">
    <name type="scientific">Entomophthora muscae</name>
    <dbReference type="NCBI Taxonomy" id="34485"/>
    <lineage>
        <taxon>Eukaryota</taxon>
        <taxon>Fungi</taxon>
        <taxon>Fungi incertae sedis</taxon>
        <taxon>Zoopagomycota</taxon>
        <taxon>Entomophthoromycotina</taxon>
        <taxon>Entomophthoromycetes</taxon>
        <taxon>Entomophthorales</taxon>
        <taxon>Entomophthoraceae</taxon>
        <taxon>Entomophthora</taxon>
    </lineage>
</organism>
<sequence length="67" mass="7380">MAYLRRRQLPEGVFFDREGADQVASQAASQVTNNLSQNPLLVPFAANIQKTADGIADQMVQNLARSF</sequence>
<dbReference type="Proteomes" id="UP001165960">
    <property type="component" value="Unassembled WGS sequence"/>
</dbReference>
<evidence type="ECO:0000313" key="2">
    <source>
        <dbReference type="Proteomes" id="UP001165960"/>
    </source>
</evidence>
<keyword evidence="2" id="KW-1185">Reference proteome</keyword>
<name>A0ACC2UUX9_9FUNG</name>
<accession>A0ACC2UUX9</accession>
<proteinExistence type="predicted"/>
<comment type="caution">
    <text evidence="1">The sequence shown here is derived from an EMBL/GenBank/DDBJ whole genome shotgun (WGS) entry which is preliminary data.</text>
</comment>
<reference evidence="1" key="1">
    <citation type="submission" date="2022-04" db="EMBL/GenBank/DDBJ databases">
        <title>Genome of the entomopathogenic fungus Entomophthora muscae.</title>
        <authorList>
            <person name="Elya C."/>
            <person name="Lovett B.R."/>
            <person name="Lee E."/>
            <person name="Macias A.M."/>
            <person name="Hajek A.E."/>
            <person name="De Bivort B.L."/>
            <person name="Kasson M.T."/>
            <person name="De Fine Licht H.H."/>
            <person name="Stajich J.E."/>
        </authorList>
    </citation>
    <scope>NUCLEOTIDE SEQUENCE</scope>
    <source>
        <strain evidence="1">Berkeley</strain>
    </source>
</reference>
<dbReference type="EMBL" id="QTSX02000009">
    <property type="protein sequence ID" value="KAJ9090311.1"/>
    <property type="molecule type" value="Genomic_DNA"/>
</dbReference>
<gene>
    <name evidence="1" type="ORF">DSO57_1003838</name>
</gene>
<evidence type="ECO:0000313" key="1">
    <source>
        <dbReference type="EMBL" id="KAJ9090311.1"/>
    </source>
</evidence>